<evidence type="ECO:0000313" key="1">
    <source>
        <dbReference type="EMBL" id="MPN16276.1"/>
    </source>
</evidence>
<reference evidence="1" key="1">
    <citation type="submission" date="2019-08" db="EMBL/GenBank/DDBJ databases">
        <authorList>
            <person name="Kucharzyk K."/>
            <person name="Murdoch R.W."/>
            <person name="Higgins S."/>
            <person name="Loffler F."/>
        </authorList>
    </citation>
    <scope>NUCLEOTIDE SEQUENCE</scope>
</reference>
<gene>
    <name evidence="1" type="ORF">SDC9_163614</name>
</gene>
<protein>
    <submittedName>
        <fullName evidence="1">Uncharacterized protein</fullName>
    </submittedName>
</protein>
<organism evidence="1">
    <name type="scientific">bioreactor metagenome</name>
    <dbReference type="NCBI Taxonomy" id="1076179"/>
    <lineage>
        <taxon>unclassified sequences</taxon>
        <taxon>metagenomes</taxon>
        <taxon>ecological metagenomes</taxon>
    </lineage>
</organism>
<name>A0A645FRC9_9ZZZZ</name>
<accession>A0A645FRC9</accession>
<dbReference type="AlphaFoldDB" id="A0A645FRC9"/>
<proteinExistence type="predicted"/>
<comment type="caution">
    <text evidence="1">The sequence shown here is derived from an EMBL/GenBank/DDBJ whole genome shotgun (WGS) entry which is preliminary data.</text>
</comment>
<sequence length="72" mass="8363">MDPSLKPLNHFPGFCPILWFIQDQPINHYNGIGAKNQIIRVFFRDSSGFLIGQFLAVMNWISVERDLPFLKI</sequence>
<dbReference type="EMBL" id="VSSQ01063200">
    <property type="protein sequence ID" value="MPN16276.1"/>
    <property type="molecule type" value="Genomic_DNA"/>
</dbReference>